<dbReference type="Proteomes" id="UP000829720">
    <property type="component" value="Unassembled WGS sequence"/>
</dbReference>
<dbReference type="EMBL" id="JAERUA010000005">
    <property type="protein sequence ID" value="KAI1899664.1"/>
    <property type="molecule type" value="Genomic_DNA"/>
</dbReference>
<evidence type="ECO:0000256" key="3">
    <source>
        <dbReference type="PROSITE-ProRule" id="PRU00023"/>
    </source>
</evidence>
<dbReference type="PANTHER" id="PTHR24124">
    <property type="entry name" value="ANKYRIN REPEAT FAMILY A"/>
    <property type="match status" value="1"/>
</dbReference>
<comment type="caution">
    <text evidence="4">The sequence shown here is derived from an EMBL/GenBank/DDBJ whole genome shotgun (WGS) entry which is preliminary data.</text>
</comment>
<proteinExistence type="predicted"/>
<dbReference type="OrthoDB" id="341259at2759"/>
<feature type="repeat" description="ANK" evidence="3">
    <location>
        <begin position="324"/>
        <end position="356"/>
    </location>
</feature>
<dbReference type="SMART" id="SM00248">
    <property type="entry name" value="ANK"/>
    <property type="match status" value="6"/>
</dbReference>
<dbReference type="PROSITE" id="PS50297">
    <property type="entry name" value="ANK_REP_REGION"/>
    <property type="match status" value="2"/>
</dbReference>
<feature type="repeat" description="ANK" evidence="3">
    <location>
        <begin position="493"/>
        <end position="529"/>
    </location>
</feature>
<dbReference type="PANTHER" id="PTHR24124:SF5">
    <property type="entry name" value="NF-KAPPA-B INHIBITOR ZETA"/>
    <property type="match status" value="1"/>
</dbReference>
<keyword evidence="2 3" id="KW-0040">ANK repeat</keyword>
<gene>
    <name evidence="4" type="ORF">AGOR_G00064110</name>
</gene>
<dbReference type="FunFam" id="1.25.40.20:FF:000097">
    <property type="entry name" value="NF-kappa-B inhibitor zeta isoform X1"/>
    <property type="match status" value="1"/>
</dbReference>
<dbReference type="InterPro" id="IPR002110">
    <property type="entry name" value="Ankyrin_rpt"/>
</dbReference>
<reference evidence="4" key="1">
    <citation type="submission" date="2021-01" db="EMBL/GenBank/DDBJ databases">
        <authorList>
            <person name="Zahm M."/>
            <person name="Roques C."/>
            <person name="Cabau C."/>
            <person name="Klopp C."/>
            <person name="Donnadieu C."/>
            <person name="Jouanno E."/>
            <person name="Lampietro C."/>
            <person name="Louis A."/>
            <person name="Herpin A."/>
            <person name="Echchiki A."/>
            <person name="Berthelot C."/>
            <person name="Parey E."/>
            <person name="Roest-Crollius H."/>
            <person name="Braasch I."/>
            <person name="Postlethwait J."/>
            <person name="Bobe J."/>
            <person name="Montfort J."/>
            <person name="Bouchez O."/>
            <person name="Begum T."/>
            <person name="Mejri S."/>
            <person name="Adams A."/>
            <person name="Chen W.-J."/>
            <person name="Guiguen Y."/>
        </authorList>
    </citation>
    <scope>NUCLEOTIDE SEQUENCE</scope>
    <source>
        <tissue evidence="4">Blood</tissue>
    </source>
</reference>
<evidence type="ECO:0008006" key="6">
    <source>
        <dbReference type="Google" id="ProtNLM"/>
    </source>
</evidence>
<feature type="repeat" description="ANK" evidence="3">
    <location>
        <begin position="288"/>
        <end position="320"/>
    </location>
</feature>
<protein>
    <recommendedName>
        <fullName evidence="6">NF-kappa-B inhibitor zeta</fullName>
    </recommendedName>
</protein>
<feature type="repeat" description="ANK" evidence="3">
    <location>
        <begin position="457"/>
        <end position="489"/>
    </location>
</feature>
<organism evidence="4 5">
    <name type="scientific">Albula goreensis</name>
    <dbReference type="NCBI Taxonomy" id="1534307"/>
    <lineage>
        <taxon>Eukaryota</taxon>
        <taxon>Metazoa</taxon>
        <taxon>Chordata</taxon>
        <taxon>Craniata</taxon>
        <taxon>Vertebrata</taxon>
        <taxon>Euteleostomi</taxon>
        <taxon>Actinopterygii</taxon>
        <taxon>Neopterygii</taxon>
        <taxon>Teleostei</taxon>
        <taxon>Albuliformes</taxon>
        <taxon>Albulidae</taxon>
        <taxon>Albula</taxon>
    </lineage>
</organism>
<dbReference type="SUPFAM" id="SSF48403">
    <property type="entry name" value="Ankyrin repeat"/>
    <property type="match status" value="1"/>
</dbReference>
<dbReference type="PRINTS" id="PR01415">
    <property type="entry name" value="ANKYRIN"/>
</dbReference>
<accession>A0A8T3DV07</accession>
<evidence type="ECO:0000313" key="4">
    <source>
        <dbReference type="EMBL" id="KAI1899664.1"/>
    </source>
</evidence>
<keyword evidence="5" id="KW-1185">Reference proteome</keyword>
<keyword evidence="1" id="KW-0677">Repeat</keyword>
<name>A0A8T3DV07_9TELE</name>
<dbReference type="Gene3D" id="1.25.40.20">
    <property type="entry name" value="Ankyrin repeat-containing domain"/>
    <property type="match status" value="3"/>
</dbReference>
<sequence>MNAGHQSFKMMTSPIHFSCFYENTDPSYSTTYSTGDQRPSSKWNNAACLNETINHLNKFDDETAMESGSPLWYQELCVKNPVNAPIIQEHSDNMLWSRAHDNIQVLEHLDTNYTNHPGLTVALQKGKRPVDDVMYPFPCPKRPASLYNSVQTPYSSDMLKDDSSCPEPCWCVADKILPMEESVTLSLTAVQIPEISSQTVPLCGTMPPYMGIPTVTSVSPLYPATNPGNNPTLPFIPQPDPTPPSPLPPLCFDASNGEAMSLFQWQIKQEEEKLAGLPPEQLVVQDCDGDTFLHIAVAQGRRALAYVLATKMAQINMLDLKDHNGQSALQVSVAANQYLIVQDLITLGAQISTADSWGRSPLHVCAEKGHVQTLQAIQRAMQAIGKQVDLETVNYDGQTALHTAVLSHNSVVQVMQLEAKQHPPLMMTLVPRIKLLKDCISTLLLMGASYKTKDHKSGHTALHMAAEAANVDLLRLFLDQPDSLTIVNDKAYNGNTALHLVSALTGRVAQADAVKLLLRQGADPSIKNLEKEQPSQLVPEGPMGDLVQRFLKGKGVPTRPSLRTPSV</sequence>
<dbReference type="GO" id="GO:0005634">
    <property type="term" value="C:nucleus"/>
    <property type="evidence" value="ECO:0007669"/>
    <property type="project" value="TreeGrafter"/>
</dbReference>
<dbReference type="GO" id="GO:0010468">
    <property type="term" value="P:regulation of gene expression"/>
    <property type="evidence" value="ECO:0007669"/>
    <property type="project" value="TreeGrafter"/>
</dbReference>
<dbReference type="AlphaFoldDB" id="A0A8T3DV07"/>
<evidence type="ECO:0000256" key="1">
    <source>
        <dbReference type="ARBA" id="ARBA00022737"/>
    </source>
</evidence>
<dbReference type="Pfam" id="PF12796">
    <property type="entry name" value="Ank_2"/>
    <property type="match status" value="2"/>
</dbReference>
<evidence type="ECO:0000313" key="5">
    <source>
        <dbReference type="Proteomes" id="UP000829720"/>
    </source>
</evidence>
<dbReference type="InterPro" id="IPR036770">
    <property type="entry name" value="Ankyrin_rpt-contain_sf"/>
</dbReference>
<evidence type="ECO:0000256" key="2">
    <source>
        <dbReference type="ARBA" id="ARBA00023043"/>
    </source>
</evidence>
<dbReference type="PROSITE" id="PS50088">
    <property type="entry name" value="ANK_REPEAT"/>
    <property type="match status" value="4"/>
</dbReference>